<dbReference type="GO" id="GO:0005886">
    <property type="term" value="C:plasma membrane"/>
    <property type="evidence" value="ECO:0007669"/>
    <property type="project" value="TreeGrafter"/>
</dbReference>
<evidence type="ECO:0000313" key="6">
    <source>
        <dbReference type="Proteomes" id="UP000285301"/>
    </source>
</evidence>
<dbReference type="SMART" id="SM00082">
    <property type="entry name" value="LRRCT"/>
    <property type="match status" value="1"/>
</dbReference>
<proteinExistence type="predicted"/>
<dbReference type="EMBL" id="NCKU01003241">
    <property type="protein sequence ID" value="RWS07904.1"/>
    <property type="molecule type" value="Genomic_DNA"/>
</dbReference>
<dbReference type="PANTHER" id="PTHR24369">
    <property type="entry name" value="ANTIGEN BSP, PUTATIVE-RELATED"/>
    <property type="match status" value="1"/>
</dbReference>
<protein>
    <submittedName>
        <fullName evidence="5">Nyctalopin-like protein</fullName>
    </submittedName>
</protein>
<dbReference type="InterPro" id="IPR050541">
    <property type="entry name" value="LRR_TM_domain-containing"/>
</dbReference>
<keyword evidence="6" id="KW-1185">Reference proteome</keyword>
<sequence length="124" mass="14163">IRYIEAGAFDSLISLEWLYINSNQLTSISNDVFYPILDSVKVFDLHDSDDIVLIDNPFVCDCSVVWFRDWIVSEGAGVVNMPKETKCNSPSDLQHKAIVDIPYNRWICNSSAFNTFETIKFAVF</sequence>
<dbReference type="InterPro" id="IPR001611">
    <property type="entry name" value="Leu-rich_rpt"/>
</dbReference>
<evidence type="ECO:0000259" key="4">
    <source>
        <dbReference type="SMART" id="SM00082"/>
    </source>
</evidence>
<gene>
    <name evidence="5" type="ORF">B4U79_09483</name>
</gene>
<dbReference type="OrthoDB" id="8400687at2759"/>
<evidence type="ECO:0000256" key="2">
    <source>
        <dbReference type="ARBA" id="ARBA00022729"/>
    </source>
</evidence>
<keyword evidence="1" id="KW-0433">Leucine-rich repeat</keyword>
<dbReference type="Gene3D" id="3.80.10.10">
    <property type="entry name" value="Ribonuclease Inhibitor"/>
    <property type="match status" value="1"/>
</dbReference>
<name>A0A443QY18_9ACAR</name>
<comment type="caution">
    <text evidence="5">The sequence shown here is derived from an EMBL/GenBank/DDBJ whole genome shotgun (WGS) entry which is preliminary data.</text>
</comment>
<dbReference type="PROSITE" id="PS51450">
    <property type="entry name" value="LRR"/>
    <property type="match status" value="1"/>
</dbReference>
<dbReference type="AlphaFoldDB" id="A0A443QY18"/>
<evidence type="ECO:0000256" key="3">
    <source>
        <dbReference type="ARBA" id="ARBA00022737"/>
    </source>
</evidence>
<dbReference type="STRING" id="1965070.A0A443QY18"/>
<keyword evidence="3" id="KW-0677">Repeat</keyword>
<dbReference type="SUPFAM" id="SSF52058">
    <property type="entry name" value="L domain-like"/>
    <property type="match status" value="1"/>
</dbReference>
<evidence type="ECO:0000256" key="1">
    <source>
        <dbReference type="ARBA" id="ARBA00022614"/>
    </source>
</evidence>
<feature type="domain" description="LRRCT" evidence="4">
    <location>
        <begin position="56"/>
        <end position="109"/>
    </location>
</feature>
<dbReference type="Proteomes" id="UP000285301">
    <property type="component" value="Unassembled WGS sequence"/>
</dbReference>
<reference evidence="5 6" key="1">
    <citation type="journal article" date="2018" name="Gigascience">
        <title>Genomes of trombidid mites reveal novel predicted allergens and laterally-transferred genes associated with secondary metabolism.</title>
        <authorList>
            <person name="Dong X."/>
            <person name="Chaisiri K."/>
            <person name="Xia D."/>
            <person name="Armstrong S.D."/>
            <person name="Fang Y."/>
            <person name="Donnelly M.J."/>
            <person name="Kadowaki T."/>
            <person name="McGarry J.W."/>
            <person name="Darby A.C."/>
            <person name="Makepeace B.L."/>
        </authorList>
    </citation>
    <scope>NUCLEOTIDE SEQUENCE [LARGE SCALE GENOMIC DNA]</scope>
    <source>
        <strain evidence="5">UoL-WK</strain>
    </source>
</reference>
<dbReference type="InterPro" id="IPR032675">
    <property type="entry name" value="LRR_dom_sf"/>
</dbReference>
<accession>A0A443QY18</accession>
<dbReference type="InterPro" id="IPR000483">
    <property type="entry name" value="Cys-rich_flank_reg_C"/>
</dbReference>
<feature type="non-terminal residue" evidence="5">
    <location>
        <position position="1"/>
    </location>
</feature>
<keyword evidence="2" id="KW-0732">Signal</keyword>
<evidence type="ECO:0000313" key="5">
    <source>
        <dbReference type="EMBL" id="RWS07904.1"/>
    </source>
</evidence>
<feature type="non-terminal residue" evidence="5">
    <location>
        <position position="124"/>
    </location>
</feature>
<organism evidence="5 6">
    <name type="scientific">Dinothrombium tinctorium</name>
    <dbReference type="NCBI Taxonomy" id="1965070"/>
    <lineage>
        <taxon>Eukaryota</taxon>
        <taxon>Metazoa</taxon>
        <taxon>Ecdysozoa</taxon>
        <taxon>Arthropoda</taxon>
        <taxon>Chelicerata</taxon>
        <taxon>Arachnida</taxon>
        <taxon>Acari</taxon>
        <taxon>Acariformes</taxon>
        <taxon>Trombidiformes</taxon>
        <taxon>Prostigmata</taxon>
        <taxon>Anystina</taxon>
        <taxon>Parasitengona</taxon>
        <taxon>Trombidioidea</taxon>
        <taxon>Trombidiidae</taxon>
        <taxon>Dinothrombium</taxon>
    </lineage>
</organism>
<dbReference type="PANTHER" id="PTHR24369:SF210">
    <property type="entry name" value="CHAOPTIN-RELATED"/>
    <property type="match status" value="1"/>
</dbReference>